<name>A0ABN2F5W7_9ACTN</name>
<organism evidence="1 2">
    <name type="scientific">Kribbella alba</name>
    <dbReference type="NCBI Taxonomy" id="190197"/>
    <lineage>
        <taxon>Bacteria</taxon>
        <taxon>Bacillati</taxon>
        <taxon>Actinomycetota</taxon>
        <taxon>Actinomycetes</taxon>
        <taxon>Propionibacteriales</taxon>
        <taxon>Kribbellaceae</taxon>
        <taxon>Kribbella</taxon>
    </lineage>
</organism>
<comment type="caution">
    <text evidence="1">The sequence shown here is derived from an EMBL/GenBank/DDBJ whole genome shotgun (WGS) entry which is preliminary data.</text>
</comment>
<proteinExistence type="predicted"/>
<gene>
    <name evidence="1" type="ORF">GCM10009744_18150</name>
</gene>
<dbReference type="Gene3D" id="3.40.50.1820">
    <property type="entry name" value="alpha/beta hydrolase"/>
    <property type="match status" value="1"/>
</dbReference>
<dbReference type="InterPro" id="IPR029058">
    <property type="entry name" value="AB_hydrolase_fold"/>
</dbReference>
<accession>A0ABN2F5W7</accession>
<dbReference type="RefSeq" id="WP_344110511.1">
    <property type="nucleotide sequence ID" value="NZ_BAAANE010000004.1"/>
</dbReference>
<dbReference type="SUPFAM" id="SSF53474">
    <property type="entry name" value="alpha/beta-Hydrolases"/>
    <property type="match status" value="1"/>
</dbReference>
<sequence>MIVTLHDGSTIDVEIQGPDDAPNLLLPVNPAAPVEGPETEQLRAWGADPALGHSLVEGFSRRFRVIAFDYEGHLMAHPKPATLTPDNLVADLLAIADAAEAPTFAYYGYSWLGMSGLQLAIRTDRLTALAMGGYPPLDGPYEAMLQVTEATHAMAGAPVADSGVEAGDWDSVQVALSKDQTQQFATLYRALRSFDDHAAQSRITCPRLCIVGSADNIQYGDRWGNALVSIGAAVERNKQQLEQLGWTVHLLADLDHMQAMQATRILPLVEPWLRS</sequence>
<reference evidence="1 2" key="1">
    <citation type="journal article" date="2019" name="Int. J. Syst. Evol. Microbiol.">
        <title>The Global Catalogue of Microorganisms (GCM) 10K type strain sequencing project: providing services to taxonomists for standard genome sequencing and annotation.</title>
        <authorList>
            <consortium name="The Broad Institute Genomics Platform"/>
            <consortium name="The Broad Institute Genome Sequencing Center for Infectious Disease"/>
            <person name="Wu L."/>
            <person name="Ma J."/>
        </authorList>
    </citation>
    <scope>NUCLEOTIDE SEQUENCE [LARGE SCALE GENOMIC DNA]</scope>
    <source>
        <strain evidence="1 2">JCM 14306</strain>
    </source>
</reference>
<evidence type="ECO:0008006" key="3">
    <source>
        <dbReference type="Google" id="ProtNLM"/>
    </source>
</evidence>
<dbReference type="EMBL" id="BAAANE010000004">
    <property type="protein sequence ID" value="GAA1630456.1"/>
    <property type="molecule type" value="Genomic_DNA"/>
</dbReference>
<evidence type="ECO:0000313" key="2">
    <source>
        <dbReference type="Proteomes" id="UP001501319"/>
    </source>
</evidence>
<keyword evidence="2" id="KW-1185">Reference proteome</keyword>
<dbReference type="Proteomes" id="UP001501319">
    <property type="component" value="Unassembled WGS sequence"/>
</dbReference>
<evidence type="ECO:0000313" key="1">
    <source>
        <dbReference type="EMBL" id="GAA1630456.1"/>
    </source>
</evidence>
<protein>
    <recommendedName>
        <fullName evidence="3">Alpha/beta hydrolase</fullName>
    </recommendedName>
</protein>